<feature type="compositionally biased region" description="Basic and acidic residues" evidence="1">
    <location>
        <begin position="64"/>
        <end position="78"/>
    </location>
</feature>
<gene>
    <name evidence="2" type="ORF">JG687_00015820</name>
</gene>
<reference evidence="2" key="1">
    <citation type="submission" date="2021-01" db="EMBL/GenBank/DDBJ databases">
        <title>Phytophthora aleatoria, a newly-described species from Pinus radiata is distinct from Phytophthora cactorum isolates based on comparative genomics.</title>
        <authorList>
            <person name="Mcdougal R."/>
            <person name="Panda P."/>
            <person name="Williams N."/>
            <person name="Studholme D.J."/>
        </authorList>
    </citation>
    <scope>NUCLEOTIDE SEQUENCE</scope>
    <source>
        <strain evidence="2">NZFS 3830</strain>
    </source>
</reference>
<evidence type="ECO:0000313" key="2">
    <source>
        <dbReference type="EMBL" id="KAG6947873.1"/>
    </source>
</evidence>
<dbReference type="Proteomes" id="UP000688947">
    <property type="component" value="Unassembled WGS sequence"/>
</dbReference>
<dbReference type="EMBL" id="JAENGZ010001468">
    <property type="protein sequence ID" value="KAG6947873.1"/>
    <property type="molecule type" value="Genomic_DNA"/>
</dbReference>
<name>A0A8T1TVX5_9STRA</name>
<protein>
    <submittedName>
        <fullName evidence="2">Uncharacterized protein</fullName>
    </submittedName>
</protein>
<comment type="caution">
    <text evidence="2">The sequence shown here is derived from an EMBL/GenBank/DDBJ whole genome shotgun (WGS) entry which is preliminary data.</text>
</comment>
<organism evidence="2 3">
    <name type="scientific">Phytophthora cactorum</name>
    <dbReference type="NCBI Taxonomy" id="29920"/>
    <lineage>
        <taxon>Eukaryota</taxon>
        <taxon>Sar</taxon>
        <taxon>Stramenopiles</taxon>
        <taxon>Oomycota</taxon>
        <taxon>Peronosporomycetes</taxon>
        <taxon>Peronosporales</taxon>
        <taxon>Peronosporaceae</taxon>
        <taxon>Phytophthora</taxon>
    </lineage>
</organism>
<sequence length="78" mass="8629">MARAALGTALELRLRTRAELIIACRIHSSSDCLHYDSREFDADAVDHLPARKTMGGTMLTKSAADVDRDESTRRRAIA</sequence>
<accession>A0A8T1TVX5</accession>
<dbReference type="AlphaFoldDB" id="A0A8T1TVX5"/>
<feature type="region of interest" description="Disordered" evidence="1">
    <location>
        <begin position="59"/>
        <end position="78"/>
    </location>
</feature>
<evidence type="ECO:0000256" key="1">
    <source>
        <dbReference type="SAM" id="MobiDB-lite"/>
    </source>
</evidence>
<proteinExistence type="predicted"/>
<evidence type="ECO:0000313" key="3">
    <source>
        <dbReference type="Proteomes" id="UP000688947"/>
    </source>
</evidence>